<evidence type="ECO:0000313" key="2">
    <source>
        <dbReference type="Proteomes" id="UP000233556"/>
    </source>
</evidence>
<sequence length="251" mass="27844">MHSSGRLESSFQENQEDFADRSGNLSHFGGLRNEKRGVVTTTQHLELMEGICYVEERALEEDTGNVSLANLGATLSPFILQPVLIPGIDLTHVQDLAVGLVELHKVHTGPPHKPVKVSLDGTPSLQRVHHTTELDVGNFLEGSFNPPVRVTNKDVKEGKSQYRPLKNVSCHWSPLEHQAVDRNSLSVTISRIPYPPSALSVKSMSLQFRDQDVMQDCVKCFAHIQADAVNCYSLIRQCHNPILEGHQICQA</sequence>
<protein>
    <submittedName>
        <fullName evidence="1">Uncharacterized protein</fullName>
    </submittedName>
</protein>
<dbReference type="EMBL" id="KZ506344">
    <property type="protein sequence ID" value="PKU40070.1"/>
    <property type="molecule type" value="Genomic_DNA"/>
</dbReference>
<keyword evidence="2" id="KW-1185">Reference proteome</keyword>
<dbReference type="Proteomes" id="UP000233556">
    <property type="component" value="Unassembled WGS sequence"/>
</dbReference>
<name>A0A2I0U1X6_LIMLA</name>
<proteinExistence type="predicted"/>
<reference evidence="2" key="2">
    <citation type="submission" date="2017-12" db="EMBL/GenBank/DDBJ databases">
        <title>Genome sequence of the Bar-tailed Godwit (Limosa lapponica baueri).</title>
        <authorList>
            <person name="Lima N.C.B."/>
            <person name="Parody-Merino A.M."/>
            <person name="Battley P.F."/>
            <person name="Fidler A.E."/>
            <person name="Prosdocimi F."/>
        </authorList>
    </citation>
    <scope>NUCLEOTIDE SEQUENCE [LARGE SCALE GENOMIC DNA]</scope>
</reference>
<reference evidence="2" key="1">
    <citation type="submission" date="2017-11" db="EMBL/GenBank/DDBJ databases">
        <authorList>
            <person name="Lima N.C."/>
            <person name="Parody-Merino A.M."/>
            <person name="Battley P.F."/>
            <person name="Fidler A.E."/>
            <person name="Prosdocimi F."/>
        </authorList>
    </citation>
    <scope>NUCLEOTIDE SEQUENCE [LARGE SCALE GENOMIC DNA]</scope>
</reference>
<evidence type="ECO:0000313" key="1">
    <source>
        <dbReference type="EMBL" id="PKU40070.1"/>
    </source>
</evidence>
<dbReference type="AlphaFoldDB" id="A0A2I0U1X6"/>
<organism evidence="1 2">
    <name type="scientific">Limosa lapponica baueri</name>
    <dbReference type="NCBI Taxonomy" id="1758121"/>
    <lineage>
        <taxon>Eukaryota</taxon>
        <taxon>Metazoa</taxon>
        <taxon>Chordata</taxon>
        <taxon>Craniata</taxon>
        <taxon>Vertebrata</taxon>
        <taxon>Euteleostomi</taxon>
        <taxon>Archelosauria</taxon>
        <taxon>Archosauria</taxon>
        <taxon>Dinosauria</taxon>
        <taxon>Saurischia</taxon>
        <taxon>Theropoda</taxon>
        <taxon>Coelurosauria</taxon>
        <taxon>Aves</taxon>
        <taxon>Neognathae</taxon>
        <taxon>Neoaves</taxon>
        <taxon>Charadriiformes</taxon>
        <taxon>Scolopacidae</taxon>
        <taxon>Limosa</taxon>
    </lineage>
</organism>
<accession>A0A2I0U1X6</accession>
<gene>
    <name evidence="1" type="ORF">llap_9625</name>
</gene>